<accession>A0A2P2JV94</accession>
<proteinExistence type="predicted"/>
<protein>
    <submittedName>
        <fullName evidence="1">Uncharacterized protein</fullName>
    </submittedName>
</protein>
<dbReference type="AlphaFoldDB" id="A0A2P2JV94"/>
<organism evidence="1">
    <name type="scientific">Rhizophora mucronata</name>
    <name type="common">Asiatic mangrove</name>
    <dbReference type="NCBI Taxonomy" id="61149"/>
    <lineage>
        <taxon>Eukaryota</taxon>
        <taxon>Viridiplantae</taxon>
        <taxon>Streptophyta</taxon>
        <taxon>Embryophyta</taxon>
        <taxon>Tracheophyta</taxon>
        <taxon>Spermatophyta</taxon>
        <taxon>Magnoliopsida</taxon>
        <taxon>eudicotyledons</taxon>
        <taxon>Gunneridae</taxon>
        <taxon>Pentapetalae</taxon>
        <taxon>rosids</taxon>
        <taxon>fabids</taxon>
        <taxon>Malpighiales</taxon>
        <taxon>Rhizophoraceae</taxon>
        <taxon>Rhizophora</taxon>
    </lineage>
</organism>
<sequence length="61" mass="7028">MCLLSLTILLLERKIFEKLIKVKLRNKAQKSKVLKTRPDWMVGLVKPATGPWSSSIHCKNH</sequence>
<name>A0A2P2JV94_RHIMU</name>
<evidence type="ECO:0000313" key="1">
    <source>
        <dbReference type="EMBL" id="MBW97387.1"/>
    </source>
</evidence>
<dbReference type="EMBL" id="GGEC01016903">
    <property type="protein sequence ID" value="MBW97386.1"/>
    <property type="molecule type" value="Transcribed_RNA"/>
</dbReference>
<dbReference type="EMBL" id="GGEC01016904">
    <property type="protein sequence ID" value="MBW97387.1"/>
    <property type="molecule type" value="Transcribed_RNA"/>
</dbReference>
<reference evidence="1" key="1">
    <citation type="submission" date="2018-02" db="EMBL/GenBank/DDBJ databases">
        <title>Rhizophora mucronata_Transcriptome.</title>
        <authorList>
            <person name="Meera S.P."/>
            <person name="Sreeshan A."/>
            <person name="Augustine A."/>
        </authorList>
    </citation>
    <scope>NUCLEOTIDE SEQUENCE</scope>
    <source>
        <tissue evidence="1">Leaf</tissue>
    </source>
</reference>